<accession>A0A420ZDX8</accession>
<proteinExistence type="predicted"/>
<keyword evidence="1" id="KW-0812">Transmembrane</keyword>
<name>A0A420ZDX8_UNCK3</name>
<dbReference type="AlphaFoldDB" id="A0A420ZDX8"/>
<evidence type="ECO:0000313" key="3">
    <source>
        <dbReference type="Proteomes" id="UP000281261"/>
    </source>
</evidence>
<sequence length="104" mass="11499">MEGNTSSGLRTVGVIAGIIVILGVLVVGGQYMARLAGWVSADVVDDFAQFSAENPKVTVETEKIRDILYFLRDYPLATDNAQKQELFQEYAAEIEKWAADLMKK</sequence>
<dbReference type="EMBL" id="QMNG01000001">
    <property type="protein sequence ID" value="RLC37824.1"/>
    <property type="molecule type" value="Genomic_DNA"/>
</dbReference>
<dbReference type="Proteomes" id="UP000281261">
    <property type="component" value="Unassembled WGS sequence"/>
</dbReference>
<evidence type="ECO:0000256" key="1">
    <source>
        <dbReference type="SAM" id="Phobius"/>
    </source>
</evidence>
<gene>
    <name evidence="2" type="ORF">DRH29_00180</name>
</gene>
<feature type="transmembrane region" description="Helical" evidence="1">
    <location>
        <begin position="12"/>
        <end position="33"/>
    </location>
</feature>
<reference evidence="2 3" key="1">
    <citation type="submission" date="2018-06" db="EMBL/GenBank/DDBJ databases">
        <title>Extensive metabolic versatility and redundancy in microbially diverse, dynamic hydrothermal sediments.</title>
        <authorList>
            <person name="Dombrowski N."/>
            <person name="Teske A."/>
            <person name="Baker B.J."/>
        </authorList>
    </citation>
    <scope>NUCLEOTIDE SEQUENCE [LARGE SCALE GENOMIC DNA]</scope>
    <source>
        <strain evidence="2">B79_G16</strain>
    </source>
</reference>
<evidence type="ECO:0000313" key="2">
    <source>
        <dbReference type="EMBL" id="RLC37824.1"/>
    </source>
</evidence>
<protein>
    <submittedName>
        <fullName evidence="2">Uncharacterized protein</fullName>
    </submittedName>
</protein>
<keyword evidence="1" id="KW-0472">Membrane</keyword>
<keyword evidence="1" id="KW-1133">Transmembrane helix</keyword>
<comment type="caution">
    <text evidence="2">The sequence shown here is derived from an EMBL/GenBank/DDBJ whole genome shotgun (WGS) entry which is preliminary data.</text>
</comment>
<organism evidence="2 3">
    <name type="scientific">candidate division Kazan bacterium</name>
    <dbReference type="NCBI Taxonomy" id="2202143"/>
    <lineage>
        <taxon>Bacteria</taxon>
        <taxon>Bacteria division Kazan-3B-28</taxon>
    </lineage>
</organism>